<accession>A0A4Q1BQV7</accession>
<dbReference type="InterPro" id="IPR057683">
    <property type="entry name" value="DUF7923"/>
</dbReference>
<dbReference type="AlphaFoldDB" id="A0A4Q1BQV7"/>
<dbReference type="PANTHER" id="PTHR37543:SF1">
    <property type="entry name" value="CCCH ZINC FINGER DNA BINDING PROTEIN (AFU_ORTHOLOGUE AFUA_5G12760)"/>
    <property type="match status" value="1"/>
</dbReference>
<keyword evidence="5" id="KW-1185">Reference proteome</keyword>
<dbReference type="Proteomes" id="UP000289152">
    <property type="component" value="Unassembled WGS sequence"/>
</dbReference>
<organism evidence="4 5">
    <name type="scientific">Tremella mesenterica</name>
    <name type="common">Jelly fungus</name>
    <dbReference type="NCBI Taxonomy" id="5217"/>
    <lineage>
        <taxon>Eukaryota</taxon>
        <taxon>Fungi</taxon>
        <taxon>Dikarya</taxon>
        <taxon>Basidiomycota</taxon>
        <taxon>Agaricomycotina</taxon>
        <taxon>Tremellomycetes</taxon>
        <taxon>Tremellales</taxon>
        <taxon>Tremellaceae</taxon>
        <taxon>Tremella</taxon>
    </lineage>
</organism>
<dbReference type="InParanoid" id="A0A4Q1BQV7"/>
<feature type="compositionally biased region" description="Polar residues" evidence="2">
    <location>
        <begin position="190"/>
        <end position="217"/>
    </location>
</feature>
<sequence>MTSFDLIDLSDLADVPKTKIELVKVATGLEASFEGLTLHATSETSTIHSSETHETDHKSQAKDTILSTCPTSNETMEKPAILADEKHAPDDDHILHDEIVDITTTLSPYPLPDKISPISTTSPSPQRSISSRTASLSARAPEFRPVYVSSVPSPTPGSSDQSQDLAPLEIPLDSDLFSPPVSKPVRITCPTPTSNKTAHTGSRASPRLGTSTPVANKSESNLVDKGAVIGQAQKTISPSSPSSKPEIEQPHRILDVAVRIHSPQRGDPPHTTNTITVAQEPNSLVAQISSGVTLDREMEKRHLAQRDALLLGLTELSELDSIFVDYRDAHSVFIGGLEEISYRLNLVLNQAMSDKPLTYPLESLFPSRGPSRVEVELAETRRERGELQESLSQVRALLDSAHTDLAAVRIERDHLRAKERLWELREEEVAARLFQAEKEQKRMMEELSKLPPTAVADDFGVIMLEGSPRLFHPDLLREGFDGGRKMLSNVLARVKQYCTIDPTQPRPAKYLVQIFLDVSKTAGILKRLGRIDGIGQLQDFLDGLSVNNDLCYVVDVEDNPKFSCPAAKIRESMRLFASIASCKMIFLAATSDKPYLPVLDDLGENEQLPKCYAARSTRHFDDDPFKRLGDHRVIYIRSLFSTSPEEWEHLQEQISRGDMNRPATPETTSPSRSITPVTKNFPTPLLTPPHETSHYLEFNSHESPPPSTRTSSPPLRPAPWSHIPPTQGNWRIASTTGGTLLDQHLARMRPTSPASLTTEVLLSNVTDGGKYKTRPRVPPRSPSSRGTTRTIRQALVVPIDDREGSIAGSPPSSDENRPSVHLPHSAVKRVQRPTSFDARPVSPGSVTSYTPSTVHSVETGPRLPPWGSSRAASGSKRSKGKARADNPNVTPLGGDRRYSGGETTLHGFNVRGGGDPASRRRTREYKYLRALDPPPCHRKYLIGYCHIPGCQYGHDYPIPAEGIAMLRLLAKEMIGLRHGND</sequence>
<feature type="domain" description="DUF7923" evidence="3">
    <location>
        <begin position="459"/>
        <end position="608"/>
    </location>
</feature>
<feature type="region of interest" description="Disordered" evidence="2">
    <location>
        <begin position="653"/>
        <end position="727"/>
    </location>
</feature>
<name>A0A4Q1BQV7_TREME</name>
<dbReference type="PANTHER" id="PTHR37543">
    <property type="entry name" value="CCCH ZINC FINGER DNA BINDING PROTEIN (AFU_ORTHOLOGUE AFUA_5G12760)"/>
    <property type="match status" value="1"/>
</dbReference>
<feature type="coiled-coil region" evidence="1">
    <location>
        <begin position="377"/>
        <end position="427"/>
    </location>
</feature>
<dbReference type="Pfam" id="PF25540">
    <property type="entry name" value="DUF7923"/>
    <property type="match status" value="1"/>
</dbReference>
<proteinExistence type="predicted"/>
<reference evidence="4 5" key="1">
    <citation type="submission" date="2016-06" db="EMBL/GenBank/DDBJ databases">
        <title>Evolution of pathogenesis and genome organization in the Tremellales.</title>
        <authorList>
            <person name="Cuomo C."/>
            <person name="Litvintseva A."/>
            <person name="Heitman J."/>
            <person name="Chen Y."/>
            <person name="Sun S."/>
            <person name="Springer D."/>
            <person name="Dromer F."/>
            <person name="Young S."/>
            <person name="Zeng Q."/>
            <person name="Chapman S."/>
            <person name="Gujja S."/>
            <person name="Saif S."/>
            <person name="Birren B."/>
        </authorList>
    </citation>
    <scope>NUCLEOTIDE SEQUENCE [LARGE SCALE GENOMIC DNA]</scope>
    <source>
        <strain evidence="4 5">ATCC 28783</strain>
    </source>
</reference>
<feature type="compositionally biased region" description="Polar residues" evidence="2">
    <location>
        <begin position="844"/>
        <end position="856"/>
    </location>
</feature>
<feature type="compositionally biased region" description="Low complexity" evidence="2">
    <location>
        <begin position="115"/>
        <end position="133"/>
    </location>
</feature>
<evidence type="ECO:0000256" key="1">
    <source>
        <dbReference type="SAM" id="Coils"/>
    </source>
</evidence>
<protein>
    <recommendedName>
        <fullName evidence="3">DUF7923 domain-containing protein</fullName>
    </recommendedName>
</protein>
<feature type="compositionally biased region" description="Polar residues" evidence="2">
    <location>
        <begin position="665"/>
        <end position="681"/>
    </location>
</feature>
<dbReference type="OrthoDB" id="2565275at2759"/>
<feature type="compositionally biased region" description="Low complexity" evidence="2">
    <location>
        <begin position="782"/>
        <end position="792"/>
    </location>
</feature>
<feature type="compositionally biased region" description="Basic and acidic residues" evidence="2">
    <location>
        <begin position="50"/>
        <end position="61"/>
    </location>
</feature>
<feature type="region of interest" description="Disordered" evidence="2">
    <location>
        <begin position="44"/>
        <end position="63"/>
    </location>
</feature>
<keyword evidence="1" id="KW-0175">Coiled coil</keyword>
<dbReference type="EMBL" id="SDIL01000020">
    <property type="protein sequence ID" value="RXK40326.1"/>
    <property type="molecule type" value="Genomic_DNA"/>
</dbReference>
<feature type="region of interest" description="Disordered" evidence="2">
    <location>
        <begin position="186"/>
        <end position="217"/>
    </location>
</feature>
<evidence type="ECO:0000256" key="2">
    <source>
        <dbReference type="SAM" id="MobiDB-lite"/>
    </source>
</evidence>
<gene>
    <name evidence="4" type="ORF">M231_02440</name>
</gene>
<feature type="region of interest" description="Disordered" evidence="2">
    <location>
        <begin position="763"/>
        <end position="918"/>
    </location>
</feature>
<feature type="region of interest" description="Disordered" evidence="2">
    <location>
        <begin position="113"/>
        <end position="137"/>
    </location>
</feature>
<dbReference type="VEuPathDB" id="FungiDB:TREMEDRAFT_64326"/>
<evidence type="ECO:0000313" key="5">
    <source>
        <dbReference type="Proteomes" id="UP000289152"/>
    </source>
</evidence>
<evidence type="ECO:0000259" key="3">
    <source>
        <dbReference type="Pfam" id="PF25540"/>
    </source>
</evidence>
<comment type="caution">
    <text evidence="4">The sequence shown here is derived from an EMBL/GenBank/DDBJ whole genome shotgun (WGS) entry which is preliminary data.</text>
</comment>
<evidence type="ECO:0000313" key="4">
    <source>
        <dbReference type="EMBL" id="RXK40326.1"/>
    </source>
</evidence>